<dbReference type="Proteomes" id="UP000324748">
    <property type="component" value="Unassembled WGS sequence"/>
</dbReference>
<evidence type="ECO:0000313" key="4">
    <source>
        <dbReference type="Proteomes" id="UP000325313"/>
    </source>
</evidence>
<proteinExistence type="predicted"/>
<name>A0A5B0MJH9_PUCGR</name>
<keyword evidence="3" id="KW-1185">Reference proteome</keyword>
<dbReference type="Proteomes" id="UP000325313">
    <property type="component" value="Unassembled WGS sequence"/>
</dbReference>
<evidence type="ECO:0000313" key="3">
    <source>
        <dbReference type="Proteomes" id="UP000324748"/>
    </source>
</evidence>
<evidence type="ECO:0000313" key="1">
    <source>
        <dbReference type="EMBL" id="KAA1075950.1"/>
    </source>
</evidence>
<organism evidence="1 4">
    <name type="scientific">Puccinia graminis f. sp. tritici</name>
    <dbReference type="NCBI Taxonomy" id="56615"/>
    <lineage>
        <taxon>Eukaryota</taxon>
        <taxon>Fungi</taxon>
        <taxon>Dikarya</taxon>
        <taxon>Basidiomycota</taxon>
        <taxon>Pucciniomycotina</taxon>
        <taxon>Pucciniomycetes</taxon>
        <taxon>Pucciniales</taxon>
        <taxon>Pucciniaceae</taxon>
        <taxon>Puccinia</taxon>
    </lineage>
</organism>
<protein>
    <submittedName>
        <fullName evidence="1">Uncharacterized protein</fullName>
    </submittedName>
</protein>
<gene>
    <name evidence="2" type="ORF">PGT21_030810</name>
    <name evidence="1" type="ORF">PGTUg99_030747</name>
</gene>
<dbReference type="AlphaFoldDB" id="A0A5B0MJH9"/>
<dbReference type="EMBL" id="VDEP01000471">
    <property type="protein sequence ID" value="KAA1075950.1"/>
    <property type="molecule type" value="Genomic_DNA"/>
</dbReference>
<reference evidence="3 4" key="1">
    <citation type="submission" date="2019-05" db="EMBL/GenBank/DDBJ databases">
        <title>Emergence of the Ug99 lineage of the wheat stem rust pathogen through somatic hybridization.</title>
        <authorList>
            <person name="Li F."/>
            <person name="Upadhyaya N.M."/>
            <person name="Sperschneider J."/>
            <person name="Matny O."/>
            <person name="Nguyen-Phuc H."/>
            <person name="Mago R."/>
            <person name="Raley C."/>
            <person name="Miller M.E."/>
            <person name="Silverstein K.A.T."/>
            <person name="Henningsen E."/>
            <person name="Hirsch C.D."/>
            <person name="Visser B."/>
            <person name="Pretorius Z.A."/>
            <person name="Steffenson B.J."/>
            <person name="Schwessinger B."/>
            <person name="Dodds P.N."/>
            <person name="Figueroa M."/>
        </authorList>
    </citation>
    <scope>NUCLEOTIDE SEQUENCE [LARGE SCALE GENOMIC DNA]</scope>
    <source>
        <strain evidence="2">21-0</strain>
        <strain evidence="1 4">Ug99</strain>
    </source>
</reference>
<comment type="caution">
    <text evidence="1">The sequence shown here is derived from an EMBL/GenBank/DDBJ whole genome shotgun (WGS) entry which is preliminary data.</text>
</comment>
<accession>A0A5B0MJH9</accession>
<sequence length="121" mass="13556">MEVPDRQTSPGATRSIRLAHGPTLFTHTPTYQDRLILARLVWPSSWPAQASPHSPSTQLRAKAGIRHALLGSFLAYHMYNSDGRKLRLHKSCTMWDKSPPLVGPAALEHHRHLKPLHTLSS</sequence>
<evidence type="ECO:0000313" key="2">
    <source>
        <dbReference type="EMBL" id="KAA1091301.1"/>
    </source>
</evidence>
<dbReference type="EMBL" id="VSWC01000092">
    <property type="protein sequence ID" value="KAA1091301.1"/>
    <property type="molecule type" value="Genomic_DNA"/>
</dbReference>